<feature type="compositionally biased region" description="Basic and acidic residues" evidence="1">
    <location>
        <begin position="55"/>
        <end position="65"/>
    </location>
</feature>
<feature type="chain" id="PRO_5030577426" evidence="2">
    <location>
        <begin position="32"/>
        <end position="678"/>
    </location>
</feature>
<dbReference type="AlphaFoldDB" id="A0A7Y4NHA4"/>
<comment type="caution">
    <text evidence="3">The sequence shown here is derived from an EMBL/GenBank/DDBJ whole genome shotgun (WGS) entry which is preliminary data.</text>
</comment>
<sequence length="678" mass="74111">MQPWRFHVQRWAVLTCLALLLTGCAASPSHGGTWSQGTPTARSAWSPWGGVPRRPHAEPRADRARGCGGRVLPPGWPELDRSEQRLAPFLSCTSPAAFVAMQRGVDMARLVESLDDWDAVRLGALGPLDAKASGILQGKRAAFLVSAVEQYGPPRAEVFALFLLHTTFDDELRELLQRLARDKQLGETLGGMPAVREELLRRGLKVTAAPEREERAGDVLRGLGRAGRDALSSTEVSAGARYVDFTKKRAQLPPPYQDALDAVERALMAGHYSPGNVVLGGFDHLTFGVPMGFFHLLAGTAQGAASLAKGRYEQATRELAPAALMVALYAGGKGARALREGRPTFDVEALKAAVERLEEQLGVNATRELLRQLRASREGALLAAEWGEAGALALYEARGNAAKAQALLAEASRERPGAAQKDIGRSGDAAALSKDFAGVPPEVLEARLAQVEWEATGPRLSRDVSFLKEHPPERDAPPGAEGHPLWTEYVSYREARLAELEQGKPAKGPLKWEGYLELRGLFIRGLMFERAMVAKLRADAALPRAQRQWLRDFEEPRIETHVGMTKADLRFADVLVIETRPPSGQPPRMETFSFKSRNLRQLNEGALTAQMGADARAALLYYGETVNVRRPGLEGPARIRRVRLIYEGGSLKPLDTVVLDTNIRRVQDEISGVEVQFQ</sequence>
<evidence type="ECO:0000256" key="1">
    <source>
        <dbReference type="SAM" id="MobiDB-lite"/>
    </source>
</evidence>
<dbReference type="EMBL" id="JABFJW010000321">
    <property type="protein sequence ID" value="NOK13406.1"/>
    <property type="molecule type" value="Genomic_DNA"/>
</dbReference>
<evidence type="ECO:0000313" key="4">
    <source>
        <dbReference type="Proteomes" id="UP000528460"/>
    </source>
</evidence>
<reference evidence="3 4" key="1">
    <citation type="submission" date="2020-05" db="EMBL/GenBank/DDBJ databases">
        <authorList>
            <person name="Whitworth D."/>
        </authorList>
    </citation>
    <scope>NUCLEOTIDE SEQUENCE [LARGE SCALE GENOMIC DNA]</scope>
    <source>
        <strain evidence="3 4">CA046A</strain>
    </source>
</reference>
<organism evidence="3 4">
    <name type="scientific">Corallococcus exercitus</name>
    <dbReference type="NCBI Taxonomy" id="2316736"/>
    <lineage>
        <taxon>Bacteria</taxon>
        <taxon>Pseudomonadati</taxon>
        <taxon>Myxococcota</taxon>
        <taxon>Myxococcia</taxon>
        <taxon>Myxococcales</taxon>
        <taxon>Cystobacterineae</taxon>
        <taxon>Myxococcaceae</taxon>
        <taxon>Corallococcus</taxon>
    </lineage>
</organism>
<keyword evidence="2" id="KW-0732">Signal</keyword>
<dbReference type="PROSITE" id="PS51257">
    <property type="entry name" value="PROKAR_LIPOPROTEIN"/>
    <property type="match status" value="1"/>
</dbReference>
<feature type="signal peptide" evidence="2">
    <location>
        <begin position="1"/>
        <end position="31"/>
    </location>
</feature>
<protein>
    <submittedName>
        <fullName evidence="3">Uncharacterized protein</fullName>
    </submittedName>
</protein>
<name>A0A7Y4NHA4_9BACT</name>
<feature type="compositionally biased region" description="Polar residues" evidence="1">
    <location>
        <begin position="30"/>
        <end position="43"/>
    </location>
</feature>
<proteinExistence type="predicted"/>
<evidence type="ECO:0000256" key="2">
    <source>
        <dbReference type="SAM" id="SignalP"/>
    </source>
</evidence>
<evidence type="ECO:0000313" key="3">
    <source>
        <dbReference type="EMBL" id="NOK13406.1"/>
    </source>
</evidence>
<accession>A0A7Y4NHA4</accession>
<dbReference type="Proteomes" id="UP000528460">
    <property type="component" value="Unassembled WGS sequence"/>
</dbReference>
<gene>
    <name evidence="3" type="ORF">HNS30_30610</name>
</gene>
<feature type="region of interest" description="Disordered" evidence="1">
    <location>
        <begin position="28"/>
        <end position="67"/>
    </location>
</feature>